<feature type="domain" description="Lipid/polyisoprenoid-binding YceI-like" evidence="1">
    <location>
        <begin position="47"/>
        <end position="181"/>
    </location>
</feature>
<dbReference type="InterPro" id="IPR036761">
    <property type="entry name" value="TTHA0802/YceI-like_sf"/>
</dbReference>
<protein>
    <submittedName>
        <fullName evidence="2">YceI family protein</fullName>
    </submittedName>
</protein>
<dbReference type="Pfam" id="PF04264">
    <property type="entry name" value="YceI"/>
    <property type="match status" value="1"/>
</dbReference>
<evidence type="ECO:0000259" key="1">
    <source>
        <dbReference type="Pfam" id="PF04264"/>
    </source>
</evidence>
<sequence>MMRFTLLILCINLFPFIIIDQERDVLISTKGTAKFRSEAPLELIQASSDQLRGAIDLNDHTFAFRLQINSFDGFNSQLQKEHFRENYMETSRFPEAIFAGKIIEKIQFTENGKHQVRAKGFLDIHGIKQERIIKCSIEIEGNRILVKSDFSVFLKDHNIDIPKIVYQKIAEEILVGVEAQFEMQ</sequence>
<comment type="caution">
    <text evidence="2">The sequence shown here is derived from an EMBL/GenBank/DDBJ whole genome shotgun (WGS) entry which is preliminary data.</text>
</comment>
<dbReference type="RefSeq" id="WP_346751395.1">
    <property type="nucleotide sequence ID" value="NZ_JAUJEA010000002.1"/>
</dbReference>
<reference evidence="2" key="1">
    <citation type="submission" date="2023-06" db="EMBL/GenBank/DDBJ databases">
        <title>Genomic of Parafulvivirga corallium.</title>
        <authorList>
            <person name="Wang G."/>
        </authorList>
    </citation>
    <scope>NUCLEOTIDE SEQUENCE</scope>
    <source>
        <strain evidence="2">BMA10</strain>
    </source>
</reference>
<gene>
    <name evidence="2" type="ORF">QQ008_08360</name>
</gene>
<dbReference type="Gene3D" id="2.40.128.110">
    <property type="entry name" value="Lipid/polyisoprenoid-binding, YceI-like"/>
    <property type="match status" value="1"/>
</dbReference>
<organism evidence="2 3">
    <name type="scientific">Splendidivirga corallicola</name>
    <dbReference type="NCBI Taxonomy" id="3051826"/>
    <lineage>
        <taxon>Bacteria</taxon>
        <taxon>Pseudomonadati</taxon>
        <taxon>Bacteroidota</taxon>
        <taxon>Cytophagia</taxon>
        <taxon>Cytophagales</taxon>
        <taxon>Splendidivirgaceae</taxon>
        <taxon>Splendidivirga</taxon>
    </lineage>
</organism>
<name>A0ABT8KKX5_9BACT</name>
<accession>A0ABT8KKX5</accession>
<dbReference type="SUPFAM" id="SSF101874">
    <property type="entry name" value="YceI-like"/>
    <property type="match status" value="1"/>
</dbReference>
<evidence type="ECO:0000313" key="3">
    <source>
        <dbReference type="Proteomes" id="UP001172082"/>
    </source>
</evidence>
<keyword evidence="3" id="KW-1185">Reference proteome</keyword>
<evidence type="ECO:0000313" key="2">
    <source>
        <dbReference type="EMBL" id="MDN5201371.1"/>
    </source>
</evidence>
<proteinExistence type="predicted"/>
<dbReference type="InterPro" id="IPR007372">
    <property type="entry name" value="Lipid/polyisoprenoid-bd_YceI"/>
</dbReference>
<dbReference type="EMBL" id="JAUJEA010000002">
    <property type="protein sequence ID" value="MDN5201371.1"/>
    <property type="molecule type" value="Genomic_DNA"/>
</dbReference>
<dbReference type="Proteomes" id="UP001172082">
    <property type="component" value="Unassembled WGS sequence"/>
</dbReference>